<protein>
    <recommendedName>
        <fullName evidence="3">Amidoligase enzyme</fullName>
    </recommendedName>
</protein>
<dbReference type="OrthoDB" id="569444at2"/>
<dbReference type="Proteomes" id="UP000053244">
    <property type="component" value="Unassembled WGS sequence"/>
</dbReference>
<evidence type="ECO:0008006" key="3">
    <source>
        <dbReference type="Google" id="ProtNLM"/>
    </source>
</evidence>
<keyword evidence="2" id="KW-1185">Reference proteome</keyword>
<name>A0A0X3UWF3_9ACTN</name>
<dbReference type="RefSeq" id="WP_067689973.1">
    <property type="nucleotide sequence ID" value="NZ_LLZH01000109.1"/>
</dbReference>
<evidence type="ECO:0000313" key="2">
    <source>
        <dbReference type="Proteomes" id="UP000053244"/>
    </source>
</evidence>
<comment type="caution">
    <text evidence="1">The sequence shown here is derived from an EMBL/GenBank/DDBJ whole genome shotgun (WGS) entry which is preliminary data.</text>
</comment>
<dbReference type="InterPro" id="IPR022025">
    <property type="entry name" value="Amidoligase_2"/>
</dbReference>
<dbReference type="AlphaFoldDB" id="A0A0X3UWF3"/>
<proteinExistence type="predicted"/>
<dbReference type="EMBL" id="LLZH01000109">
    <property type="protein sequence ID" value="KUL35256.1"/>
    <property type="molecule type" value="Genomic_DNA"/>
</dbReference>
<organism evidence="1 2">
    <name type="scientific">Actinoplanes awajinensis subsp. mycoplanecinus</name>
    <dbReference type="NCBI Taxonomy" id="135947"/>
    <lineage>
        <taxon>Bacteria</taxon>
        <taxon>Bacillati</taxon>
        <taxon>Actinomycetota</taxon>
        <taxon>Actinomycetes</taxon>
        <taxon>Micromonosporales</taxon>
        <taxon>Micromonosporaceae</taxon>
        <taxon>Actinoplanes</taxon>
    </lineage>
</organism>
<evidence type="ECO:0000313" key="1">
    <source>
        <dbReference type="EMBL" id="KUL35256.1"/>
    </source>
</evidence>
<dbReference type="Pfam" id="PF12224">
    <property type="entry name" value="Amidoligase_2"/>
    <property type="match status" value="1"/>
</dbReference>
<sequence length="349" mass="38091">MTSRLRRRTGFEIELMAPARVSRRTLATDLAGRCGGSVRPVWHSDSEPSLVPGLGRFLHLTQGFEVRRPDGSLLCTLVDDITLMAGLDPKAPPQPGWFRVLTDDGRLLRLLARHSDPAGTIGTVLTEPAQLWGSRVQQHGDVYRLNDAGDVTIALAAPMGGERERPCEIITPPLTTGHEERLEELLGPARELGFTVPYEAAVHLHVDGGPFRAPHALANLVRLFSYQRESLRAVLRTNPACRRLAPLPEPLVTAVKGTPTYAELRTAAAEGELTKYFDVNLTQLLTDTPIRDTVEIRILPGAIEAGPIIDQAALVELLLDRCTYPEPIPDGDDVETLLELAAEALAGRD</sequence>
<gene>
    <name evidence="1" type="ORF">ADL15_14640</name>
</gene>
<accession>A0A0X3UWF3</accession>
<reference evidence="1 2" key="1">
    <citation type="submission" date="2015-10" db="EMBL/GenBank/DDBJ databases">
        <authorList>
            <person name="Gilbert D.G."/>
        </authorList>
    </citation>
    <scope>NUCLEOTIDE SEQUENCE [LARGE SCALE GENOMIC DNA]</scope>
    <source>
        <strain evidence="1 2">NRRL B-16712</strain>
    </source>
</reference>